<sequence>MSLALGTGKWCRVRPSPSVRIWAIYADERFWRTQMAWFLPDAERVVAGMHPLEWDGRAIVLAPGIAALRQVEPLWRQMSILRSGTHSPEVVATHTLELLARWMRLILPTFLDEASDTPTTPWTPINGRLTDTGSIGYIGRAIQLLRGRIAEPWTVGALSRELSLSRTHLTRMFVQHAGAAPMRLLTELRLTEFARLIEETDISVMRAASEVGWSDPRVASHWFHRRYGITPTQYRRTPHTVPDHRQGKAVAVNDSAL</sequence>
<evidence type="ECO:0000313" key="6">
    <source>
        <dbReference type="Proteomes" id="UP001366085"/>
    </source>
</evidence>
<reference evidence="5 6" key="1">
    <citation type="submission" date="2024-02" db="EMBL/GenBank/DDBJ databases">
        <authorList>
            <person name="Saticioglu I.B."/>
        </authorList>
    </citation>
    <scope>NUCLEOTIDE SEQUENCE [LARGE SCALE GENOMIC DNA]</scope>
    <source>
        <strain evidence="5 6">Mu-43</strain>
    </source>
</reference>
<keyword evidence="1" id="KW-0805">Transcription regulation</keyword>
<organism evidence="5 6">
    <name type="scientific">Microbacterium istanbulense</name>
    <dbReference type="NCBI Taxonomy" id="3122049"/>
    <lineage>
        <taxon>Bacteria</taxon>
        <taxon>Bacillati</taxon>
        <taxon>Actinomycetota</taxon>
        <taxon>Actinomycetes</taxon>
        <taxon>Micrococcales</taxon>
        <taxon>Microbacteriaceae</taxon>
        <taxon>Microbacterium</taxon>
    </lineage>
</organism>
<keyword evidence="2" id="KW-0238">DNA-binding</keyword>
<name>A0ABU8LJR1_9MICO</name>
<protein>
    <submittedName>
        <fullName evidence="5">AraC family transcriptional regulator</fullName>
    </submittedName>
</protein>
<dbReference type="Proteomes" id="UP001366085">
    <property type="component" value="Unassembled WGS sequence"/>
</dbReference>
<dbReference type="PROSITE" id="PS01124">
    <property type="entry name" value="HTH_ARAC_FAMILY_2"/>
    <property type="match status" value="1"/>
</dbReference>
<feature type="domain" description="HTH araC/xylS-type" evidence="4">
    <location>
        <begin position="139"/>
        <end position="237"/>
    </location>
</feature>
<keyword evidence="3" id="KW-0804">Transcription</keyword>
<dbReference type="Gene3D" id="1.10.10.60">
    <property type="entry name" value="Homeodomain-like"/>
    <property type="match status" value="1"/>
</dbReference>
<dbReference type="RefSeq" id="WP_160126273.1">
    <property type="nucleotide sequence ID" value="NZ_JBBDGN010000004.1"/>
</dbReference>
<dbReference type="SMART" id="SM00342">
    <property type="entry name" value="HTH_ARAC"/>
    <property type="match status" value="1"/>
</dbReference>
<proteinExistence type="predicted"/>
<evidence type="ECO:0000256" key="1">
    <source>
        <dbReference type="ARBA" id="ARBA00023015"/>
    </source>
</evidence>
<accession>A0ABU8LJR1</accession>
<comment type="caution">
    <text evidence="5">The sequence shown here is derived from an EMBL/GenBank/DDBJ whole genome shotgun (WGS) entry which is preliminary data.</text>
</comment>
<dbReference type="EMBL" id="JBBDGN010000004">
    <property type="protein sequence ID" value="MEJ1091215.1"/>
    <property type="molecule type" value="Genomic_DNA"/>
</dbReference>
<evidence type="ECO:0000259" key="4">
    <source>
        <dbReference type="PROSITE" id="PS01124"/>
    </source>
</evidence>
<dbReference type="PANTHER" id="PTHR46796:SF13">
    <property type="entry name" value="HTH-TYPE TRANSCRIPTIONAL ACTIVATOR RHAS"/>
    <property type="match status" value="1"/>
</dbReference>
<dbReference type="Pfam" id="PF12833">
    <property type="entry name" value="HTH_18"/>
    <property type="match status" value="1"/>
</dbReference>
<dbReference type="SUPFAM" id="SSF46689">
    <property type="entry name" value="Homeodomain-like"/>
    <property type="match status" value="2"/>
</dbReference>
<keyword evidence="6" id="KW-1185">Reference proteome</keyword>
<gene>
    <name evidence="5" type="ORF">WDU93_05855</name>
</gene>
<evidence type="ECO:0000256" key="2">
    <source>
        <dbReference type="ARBA" id="ARBA00023125"/>
    </source>
</evidence>
<dbReference type="InterPro" id="IPR050204">
    <property type="entry name" value="AraC_XylS_family_regulators"/>
</dbReference>
<dbReference type="PANTHER" id="PTHR46796">
    <property type="entry name" value="HTH-TYPE TRANSCRIPTIONAL ACTIVATOR RHAS-RELATED"/>
    <property type="match status" value="1"/>
</dbReference>
<dbReference type="InterPro" id="IPR009057">
    <property type="entry name" value="Homeodomain-like_sf"/>
</dbReference>
<evidence type="ECO:0000313" key="5">
    <source>
        <dbReference type="EMBL" id="MEJ1091215.1"/>
    </source>
</evidence>
<dbReference type="InterPro" id="IPR018060">
    <property type="entry name" value="HTH_AraC"/>
</dbReference>
<evidence type="ECO:0000256" key="3">
    <source>
        <dbReference type="ARBA" id="ARBA00023163"/>
    </source>
</evidence>